<comment type="catalytic activity">
    <reaction evidence="7">
        <text>a peptidoglycan chain = a peptidoglycan chain with N-acetyl-1,6-anhydromuramyl-[peptide] at the reducing end + a peptidoglycan chain with N-acetylglucosamine at the non-reducing end.</text>
        <dbReference type="EC" id="4.2.2.29"/>
    </reaction>
</comment>
<evidence type="ECO:0000256" key="5">
    <source>
        <dbReference type="ARBA" id="ARBA00023239"/>
    </source>
</evidence>
<sequence>MRTSLMKFRVAFLCHLVLLIGAAAGFHVWNAWHRPAGNGIFPQAVIVEEGMTARAIARKLAETRVVSDETDFYVFSVITGNAHKLQAGEYRLSPFFTPAQILDHLSRGRIVTHRVTFPEGSTVDDVARILAESGLARRERVLELAGDRAFLDSLEIDAPSLEGYLFPDTYTFRKSQAEESILRRMVQTFRKNFPEALRDHAAQRGLTVHDTVILASLVEKEAMVDEERPLIAAVFFNRLLKDMPLQSDPTAVYDIPGFNGPITRHHLERETPYNTYTRTGLPAGPICNPGKKSLEAVLNPADVPYLYFVSNNDGTHSFSVSYSEHLRAVKQYRERLGASSGDSEGS</sequence>
<dbReference type="GO" id="GO:0071555">
    <property type="term" value="P:cell wall organization"/>
    <property type="evidence" value="ECO:0007669"/>
    <property type="project" value="UniProtKB-KW"/>
</dbReference>
<keyword evidence="6 7" id="KW-0961">Cell wall biogenesis/degradation</keyword>
<name>A0A4P8L1W8_9BACT</name>
<dbReference type="GO" id="GO:0005886">
    <property type="term" value="C:plasma membrane"/>
    <property type="evidence" value="ECO:0007669"/>
    <property type="project" value="UniProtKB-UniRule"/>
</dbReference>
<keyword evidence="9" id="KW-1185">Reference proteome</keyword>
<dbReference type="EC" id="4.2.2.29" evidence="7"/>
<evidence type="ECO:0000256" key="6">
    <source>
        <dbReference type="ARBA" id="ARBA00023316"/>
    </source>
</evidence>
<dbReference type="Gene3D" id="3.30.160.60">
    <property type="entry name" value="Classic Zinc Finger"/>
    <property type="match status" value="1"/>
</dbReference>
<keyword evidence="4 7" id="KW-0472">Membrane</keyword>
<dbReference type="OrthoDB" id="9814591at2"/>
<keyword evidence="2 7" id="KW-0812">Transmembrane</keyword>
<dbReference type="CDD" id="cd08010">
    <property type="entry name" value="MltG_like"/>
    <property type="match status" value="1"/>
</dbReference>
<dbReference type="Pfam" id="PF02618">
    <property type="entry name" value="YceG"/>
    <property type="match status" value="1"/>
</dbReference>
<keyword evidence="1 7" id="KW-1003">Cell membrane</keyword>
<keyword evidence="5 7" id="KW-0456">Lyase</keyword>
<evidence type="ECO:0000256" key="7">
    <source>
        <dbReference type="HAMAP-Rule" id="MF_02065"/>
    </source>
</evidence>
<dbReference type="PANTHER" id="PTHR30518:SF2">
    <property type="entry name" value="ENDOLYTIC MUREIN TRANSGLYCOSYLASE"/>
    <property type="match status" value="1"/>
</dbReference>
<accession>A0A4P8L1W8</accession>
<evidence type="ECO:0000313" key="9">
    <source>
        <dbReference type="Proteomes" id="UP000298602"/>
    </source>
</evidence>
<dbReference type="InterPro" id="IPR003770">
    <property type="entry name" value="MLTG-like"/>
</dbReference>
<organism evidence="8 9">
    <name type="scientific">Desulfoglaeba alkanexedens ALDC</name>
    <dbReference type="NCBI Taxonomy" id="980445"/>
    <lineage>
        <taxon>Bacteria</taxon>
        <taxon>Pseudomonadati</taxon>
        <taxon>Thermodesulfobacteriota</taxon>
        <taxon>Syntrophobacteria</taxon>
        <taxon>Syntrophobacterales</taxon>
        <taxon>Syntrophobacteraceae</taxon>
        <taxon>Desulfoglaeba</taxon>
    </lineage>
</organism>
<dbReference type="AlphaFoldDB" id="A0A4P8L1W8"/>
<evidence type="ECO:0000256" key="2">
    <source>
        <dbReference type="ARBA" id="ARBA00022692"/>
    </source>
</evidence>
<dbReference type="HAMAP" id="MF_02065">
    <property type="entry name" value="MltG"/>
    <property type="match status" value="1"/>
</dbReference>
<comment type="similarity">
    <text evidence="7">Belongs to the transglycosylase MltG family.</text>
</comment>
<reference evidence="8 9" key="1">
    <citation type="submission" date="2019-05" db="EMBL/GenBank/DDBJ databases">
        <title>The Complete Genome Sequence of the n-alkane-degrading Desulfoglaeba alkanexedens ALDC reveals multiple alkylsuccinate synthase gene clusters.</title>
        <authorList>
            <person name="Callaghan A.V."/>
            <person name="Davidova I.A."/>
            <person name="Duncan K.E."/>
            <person name="Morris B."/>
            <person name="McInerney M.J."/>
        </authorList>
    </citation>
    <scope>NUCLEOTIDE SEQUENCE [LARGE SCALE GENOMIC DNA]</scope>
    <source>
        <strain evidence="8 9">ALDC</strain>
    </source>
</reference>
<evidence type="ECO:0000256" key="4">
    <source>
        <dbReference type="ARBA" id="ARBA00023136"/>
    </source>
</evidence>
<dbReference type="GO" id="GO:0008932">
    <property type="term" value="F:lytic endotransglycosylase activity"/>
    <property type="evidence" value="ECO:0007669"/>
    <property type="project" value="UniProtKB-UniRule"/>
</dbReference>
<dbReference type="Proteomes" id="UP000298602">
    <property type="component" value="Chromosome"/>
</dbReference>
<keyword evidence="3 7" id="KW-1133">Transmembrane helix</keyword>
<feature type="site" description="Important for catalytic activity" evidence="7">
    <location>
        <position position="221"/>
    </location>
</feature>
<evidence type="ECO:0000256" key="1">
    <source>
        <dbReference type="ARBA" id="ARBA00022475"/>
    </source>
</evidence>
<dbReference type="NCBIfam" id="TIGR00247">
    <property type="entry name" value="endolytic transglycosylase MltG"/>
    <property type="match status" value="1"/>
</dbReference>
<proteinExistence type="inferred from homology"/>
<evidence type="ECO:0000256" key="3">
    <source>
        <dbReference type="ARBA" id="ARBA00022989"/>
    </source>
</evidence>
<dbReference type="EMBL" id="CP040098">
    <property type="protein sequence ID" value="QCQ20905.1"/>
    <property type="molecule type" value="Genomic_DNA"/>
</dbReference>
<comment type="function">
    <text evidence="7">Functions as a peptidoglycan terminase that cleaves nascent peptidoglycan strands endolytically to terminate their elongation.</text>
</comment>
<dbReference type="Gene3D" id="3.30.1490.480">
    <property type="entry name" value="Endolytic murein transglycosylase"/>
    <property type="match status" value="2"/>
</dbReference>
<dbReference type="PANTHER" id="PTHR30518">
    <property type="entry name" value="ENDOLYTIC MUREIN TRANSGLYCOSYLASE"/>
    <property type="match status" value="1"/>
</dbReference>
<reference evidence="8 9" key="2">
    <citation type="submission" date="2019-05" db="EMBL/GenBank/DDBJ databases">
        <authorList>
            <person name="Suflita J.M."/>
            <person name="Marks C.R."/>
        </authorList>
    </citation>
    <scope>NUCLEOTIDE SEQUENCE [LARGE SCALE GENOMIC DNA]</scope>
    <source>
        <strain evidence="8 9">ALDC</strain>
    </source>
</reference>
<protein>
    <recommendedName>
        <fullName evidence="7">Endolytic murein transglycosylase</fullName>
        <ecNumber evidence="7">4.2.2.29</ecNumber>
    </recommendedName>
    <alternativeName>
        <fullName evidence="7">Peptidoglycan lytic transglycosylase</fullName>
    </alternativeName>
    <alternativeName>
        <fullName evidence="7">Peptidoglycan polymerization terminase</fullName>
    </alternativeName>
</protein>
<dbReference type="KEGG" id="dax:FDQ92_01040"/>
<dbReference type="GO" id="GO:0009252">
    <property type="term" value="P:peptidoglycan biosynthetic process"/>
    <property type="evidence" value="ECO:0007669"/>
    <property type="project" value="UniProtKB-UniRule"/>
</dbReference>
<evidence type="ECO:0000313" key="8">
    <source>
        <dbReference type="EMBL" id="QCQ20905.1"/>
    </source>
</evidence>
<gene>
    <name evidence="7 8" type="primary">mltG</name>
    <name evidence="8" type="ORF">FDQ92_01040</name>
</gene>